<feature type="transmembrane region" description="Helical" evidence="1">
    <location>
        <begin position="46"/>
        <end position="72"/>
    </location>
</feature>
<dbReference type="PANTHER" id="PTHR46663">
    <property type="entry name" value="DIGUANYLATE CYCLASE DGCT-RELATED"/>
    <property type="match status" value="1"/>
</dbReference>
<dbReference type="NCBIfam" id="TIGR00254">
    <property type="entry name" value="GGDEF"/>
    <property type="match status" value="1"/>
</dbReference>
<reference evidence="3 4" key="1">
    <citation type="submission" date="2024-06" db="EMBL/GenBank/DDBJ databases">
        <title>Genomic Encyclopedia of Type Strains, Phase IV (KMG-IV): sequencing the most valuable type-strain genomes for metagenomic binning, comparative biology and taxonomic classification.</title>
        <authorList>
            <person name="Goeker M."/>
        </authorList>
    </citation>
    <scope>NUCLEOTIDE SEQUENCE [LARGE SCALE GENOMIC DNA]</scope>
    <source>
        <strain evidence="3 4">DSM 29288</strain>
    </source>
</reference>
<dbReference type="CDD" id="cd01949">
    <property type="entry name" value="GGDEF"/>
    <property type="match status" value="1"/>
</dbReference>
<name>A0ABV2MGW7_9HYPH</name>
<dbReference type="PANTHER" id="PTHR46663:SF2">
    <property type="entry name" value="GGDEF DOMAIN-CONTAINING PROTEIN"/>
    <property type="match status" value="1"/>
</dbReference>
<evidence type="ECO:0000313" key="4">
    <source>
        <dbReference type="Proteomes" id="UP001549077"/>
    </source>
</evidence>
<dbReference type="RefSeq" id="WP_168296508.1">
    <property type="nucleotide sequence ID" value="NZ_CP071607.1"/>
</dbReference>
<dbReference type="InterPro" id="IPR029787">
    <property type="entry name" value="Nucleotide_cyclase"/>
</dbReference>
<dbReference type="PROSITE" id="PS50887">
    <property type="entry name" value="GGDEF"/>
    <property type="match status" value="1"/>
</dbReference>
<dbReference type="Proteomes" id="UP001549077">
    <property type="component" value="Unassembled WGS sequence"/>
</dbReference>
<dbReference type="EMBL" id="JBEPMY010000007">
    <property type="protein sequence ID" value="MET3755684.1"/>
    <property type="molecule type" value="Genomic_DNA"/>
</dbReference>
<gene>
    <name evidence="3" type="ORF">ABID08_003055</name>
</gene>
<dbReference type="SUPFAM" id="SSF55073">
    <property type="entry name" value="Nucleotide cyclase"/>
    <property type="match status" value="1"/>
</dbReference>
<dbReference type="SMART" id="SM00267">
    <property type="entry name" value="GGDEF"/>
    <property type="match status" value="1"/>
</dbReference>
<evidence type="ECO:0000256" key="1">
    <source>
        <dbReference type="SAM" id="Phobius"/>
    </source>
</evidence>
<organism evidence="3 4">
    <name type="scientific">Rhizobium binae</name>
    <dbReference type="NCBI Taxonomy" id="1138190"/>
    <lineage>
        <taxon>Bacteria</taxon>
        <taxon>Pseudomonadati</taxon>
        <taxon>Pseudomonadota</taxon>
        <taxon>Alphaproteobacteria</taxon>
        <taxon>Hyphomicrobiales</taxon>
        <taxon>Rhizobiaceae</taxon>
        <taxon>Rhizobium/Agrobacterium group</taxon>
        <taxon>Rhizobium</taxon>
    </lineage>
</organism>
<dbReference type="Gene3D" id="3.30.70.270">
    <property type="match status" value="1"/>
</dbReference>
<protein>
    <submittedName>
        <fullName evidence="3">Diguanylate cyclase (GGDEF)-like protein</fullName>
    </submittedName>
</protein>
<dbReference type="Pfam" id="PF00990">
    <property type="entry name" value="GGDEF"/>
    <property type="match status" value="1"/>
</dbReference>
<keyword evidence="1" id="KW-0472">Membrane</keyword>
<feature type="transmembrane region" description="Helical" evidence="1">
    <location>
        <begin position="15"/>
        <end position="34"/>
    </location>
</feature>
<accession>A0ABV2MGW7</accession>
<proteinExistence type="predicted"/>
<comment type="caution">
    <text evidence="3">The sequence shown here is derived from an EMBL/GenBank/DDBJ whole genome shotgun (WGS) entry which is preliminary data.</text>
</comment>
<evidence type="ECO:0000259" key="2">
    <source>
        <dbReference type="PROSITE" id="PS50887"/>
    </source>
</evidence>
<evidence type="ECO:0000313" key="3">
    <source>
        <dbReference type="EMBL" id="MET3755684.1"/>
    </source>
</evidence>
<dbReference type="GeneID" id="91151882"/>
<dbReference type="InterPro" id="IPR000160">
    <property type="entry name" value="GGDEF_dom"/>
</dbReference>
<keyword evidence="4" id="KW-1185">Reference proteome</keyword>
<keyword evidence="1" id="KW-0812">Transmembrane</keyword>
<dbReference type="InterPro" id="IPR043128">
    <property type="entry name" value="Rev_trsase/Diguanyl_cyclase"/>
</dbReference>
<sequence length="304" mass="33495">MFSPEEWLDSLTPVAAWRLLILGLICIASSNWLFQANGINNVGLFYMLPICVACWRFGFKIAMGIAVAEIALSAATFLSASGHLDTSAMVELVMQLIKFGCTAAVVSRFRQGFDRERLLARRDWMTGILNRHEFQRQAEAMLASATTRHHSLLLVYFDLDGFKAVNDQFGHHAGDRLLQCLAEKGKSLIGPADCFGRMGGDEFAVLMELTKTERALEVTAQLHLGFTAALESTGHRVTCSMGAVVALSSNDASLHELMRQADQLMYAVKRDTKAGFRLAGHAPPFDVDFLLSPRQQTCSHQSHG</sequence>
<keyword evidence="1" id="KW-1133">Transmembrane helix</keyword>
<dbReference type="InterPro" id="IPR052163">
    <property type="entry name" value="DGC-Regulatory_Protein"/>
</dbReference>
<feature type="domain" description="GGDEF" evidence="2">
    <location>
        <begin position="150"/>
        <end position="281"/>
    </location>
</feature>